<comment type="similarity">
    <text evidence="2">Belongs to the purine nucleoside phosphorylase YfiH/LACC1 family.</text>
</comment>
<comment type="catalytic activity">
    <reaction evidence="7">
        <text>adenosine + H2O + H(+) = inosine + NH4(+)</text>
        <dbReference type="Rhea" id="RHEA:24408"/>
        <dbReference type="ChEBI" id="CHEBI:15377"/>
        <dbReference type="ChEBI" id="CHEBI:15378"/>
        <dbReference type="ChEBI" id="CHEBI:16335"/>
        <dbReference type="ChEBI" id="CHEBI:17596"/>
        <dbReference type="ChEBI" id="CHEBI:28938"/>
        <dbReference type="EC" id="3.5.4.4"/>
    </reaction>
    <physiologicalReaction direction="left-to-right" evidence="7">
        <dbReference type="Rhea" id="RHEA:24409"/>
    </physiologicalReaction>
</comment>
<dbReference type="AlphaFoldDB" id="A0A4V6PUH6"/>
<evidence type="ECO:0000256" key="2">
    <source>
        <dbReference type="ARBA" id="ARBA00007353"/>
    </source>
</evidence>
<comment type="catalytic activity">
    <reaction evidence="1">
        <text>inosine + phosphate = alpha-D-ribose 1-phosphate + hypoxanthine</text>
        <dbReference type="Rhea" id="RHEA:27646"/>
        <dbReference type="ChEBI" id="CHEBI:17368"/>
        <dbReference type="ChEBI" id="CHEBI:17596"/>
        <dbReference type="ChEBI" id="CHEBI:43474"/>
        <dbReference type="ChEBI" id="CHEBI:57720"/>
        <dbReference type="EC" id="2.4.2.1"/>
    </reaction>
    <physiologicalReaction direction="left-to-right" evidence="1">
        <dbReference type="Rhea" id="RHEA:27647"/>
    </physiologicalReaction>
</comment>
<dbReference type="GO" id="GO:0017061">
    <property type="term" value="F:S-methyl-5-thioadenosine phosphorylase activity"/>
    <property type="evidence" value="ECO:0007669"/>
    <property type="project" value="UniProtKB-EC"/>
</dbReference>
<evidence type="ECO:0000256" key="5">
    <source>
        <dbReference type="ARBA" id="ARBA00022801"/>
    </source>
</evidence>
<evidence type="ECO:0000256" key="8">
    <source>
        <dbReference type="ARBA" id="ARBA00048968"/>
    </source>
</evidence>
<evidence type="ECO:0000256" key="7">
    <source>
        <dbReference type="ARBA" id="ARBA00047989"/>
    </source>
</evidence>
<evidence type="ECO:0000256" key="3">
    <source>
        <dbReference type="ARBA" id="ARBA00022679"/>
    </source>
</evidence>
<dbReference type="InterPro" id="IPR011324">
    <property type="entry name" value="Cytotoxic_necrot_fac-like_cat"/>
</dbReference>
<dbReference type="Pfam" id="PF02578">
    <property type="entry name" value="Cu-oxidase_4"/>
    <property type="match status" value="1"/>
</dbReference>
<proteinExistence type="inferred from homology"/>
<evidence type="ECO:0000313" key="10">
    <source>
        <dbReference type="EMBL" id="TDP28655.1"/>
    </source>
</evidence>
<comment type="caution">
    <text evidence="10">The sequence shown here is derived from an EMBL/GenBank/DDBJ whole genome shotgun (WGS) entry which is preliminary data.</text>
</comment>
<keyword evidence="5" id="KW-0378">Hydrolase</keyword>
<dbReference type="InterPro" id="IPR038371">
    <property type="entry name" value="Cu_polyphenol_OxRdtase_sf"/>
</dbReference>
<keyword evidence="4" id="KW-0479">Metal-binding</keyword>
<reference evidence="10 11" key="1">
    <citation type="submission" date="2019-03" db="EMBL/GenBank/DDBJ databases">
        <title>Freshwater and sediment microbial communities from various areas in North America, analyzing microbe dynamics in response to fracking.</title>
        <authorList>
            <person name="Lamendella R."/>
        </authorList>
    </citation>
    <scope>NUCLEOTIDE SEQUENCE [LARGE SCALE GENOMIC DNA]</scope>
    <source>
        <strain evidence="10 11">18_TX</strain>
    </source>
</reference>
<keyword evidence="6" id="KW-0862">Zinc</keyword>
<dbReference type="Proteomes" id="UP000295531">
    <property type="component" value="Unassembled WGS sequence"/>
</dbReference>
<gene>
    <name evidence="10" type="ORF">DEU29_1203</name>
</gene>
<protein>
    <submittedName>
        <fullName evidence="10">Multi-copper polyphenol oxidoreductase laccase</fullName>
    </submittedName>
</protein>
<dbReference type="GO" id="GO:0005507">
    <property type="term" value="F:copper ion binding"/>
    <property type="evidence" value="ECO:0007669"/>
    <property type="project" value="TreeGrafter"/>
</dbReference>
<dbReference type="PANTHER" id="PTHR30616:SF2">
    <property type="entry name" value="PURINE NUCLEOSIDE PHOSPHORYLASE LACC1"/>
    <property type="match status" value="1"/>
</dbReference>
<name>A0A4V6PUH6_9GAMM</name>
<organism evidence="10 11">
    <name type="scientific">Idiomarina aquatica</name>
    <dbReference type="NCBI Taxonomy" id="1327752"/>
    <lineage>
        <taxon>Bacteria</taxon>
        <taxon>Pseudomonadati</taxon>
        <taxon>Pseudomonadota</taxon>
        <taxon>Gammaproteobacteria</taxon>
        <taxon>Alteromonadales</taxon>
        <taxon>Idiomarinaceae</taxon>
        <taxon>Idiomarina</taxon>
    </lineage>
</organism>
<evidence type="ECO:0000256" key="1">
    <source>
        <dbReference type="ARBA" id="ARBA00000553"/>
    </source>
</evidence>
<dbReference type="InterPro" id="IPR003730">
    <property type="entry name" value="Cu_polyphenol_OxRdtase"/>
</dbReference>
<keyword evidence="11" id="KW-1185">Reference proteome</keyword>
<dbReference type="PANTHER" id="PTHR30616">
    <property type="entry name" value="UNCHARACTERIZED PROTEIN YFIH"/>
    <property type="match status" value="1"/>
</dbReference>
<keyword evidence="3" id="KW-0808">Transferase</keyword>
<sequence>MMPGSIITPDWLLPDNVGVAITTRAWGNLAAHVGDDPAQVLLRRRRLHRQLQLPVAINFLTQQHTATVSKYPKIHRPSDGVYANRIASCAVLTADCLPLLICSEDGLQIAAVHAG</sequence>
<dbReference type="Gene3D" id="3.60.140.10">
    <property type="entry name" value="CNF1/YfiH-like putative cysteine hydrolases"/>
    <property type="match status" value="1"/>
</dbReference>
<dbReference type="SUPFAM" id="SSF64438">
    <property type="entry name" value="CNF1/YfiH-like putative cysteine hydrolases"/>
    <property type="match status" value="1"/>
</dbReference>
<comment type="catalytic activity">
    <reaction evidence="9">
        <text>S-methyl-5'-thioadenosine + phosphate = 5-(methylsulfanyl)-alpha-D-ribose 1-phosphate + adenine</text>
        <dbReference type="Rhea" id="RHEA:11852"/>
        <dbReference type="ChEBI" id="CHEBI:16708"/>
        <dbReference type="ChEBI" id="CHEBI:17509"/>
        <dbReference type="ChEBI" id="CHEBI:43474"/>
        <dbReference type="ChEBI" id="CHEBI:58533"/>
        <dbReference type="EC" id="2.4.2.28"/>
    </reaction>
    <physiologicalReaction direction="left-to-right" evidence="9">
        <dbReference type="Rhea" id="RHEA:11853"/>
    </physiologicalReaction>
</comment>
<evidence type="ECO:0000256" key="6">
    <source>
        <dbReference type="ARBA" id="ARBA00022833"/>
    </source>
</evidence>
<accession>A0A4V6PUH6</accession>
<evidence type="ECO:0000313" key="11">
    <source>
        <dbReference type="Proteomes" id="UP000295531"/>
    </source>
</evidence>
<dbReference type="EMBL" id="SNXI01000020">
    <property type="protein sequence ID" value="TDP28655.1"/>
    <property type="molecule type" value="Genomic_DNA"/>
</dbReference>
<dbReference type="GO" id="GO:0016787">
    <property type="term" value="F:hydrolase activity"/>
    <property type="evidence" value="ECO:0007669"/>
    <property type="project" value="UniProtKB-KW"/>
</dbReference>
<comment type="catalytic activity">
    <reaction evidence="8">
        <text>adenosine + phosphate = alpha-D-ribose 1-phosphate + adenine</text>
        <dbReference type="Rhea" id="RHEA:27642"/>
        <dbReference type="ChEBI" id="CHEBI:16335"/>
        <dbReference type="ChEBI" id="CHEBI:16708"/>
        <dbReference type="ChEBI" id="CHEBI:43474"/>
        <dbReference type="ChEBI" id="CHEBI:57720"/>
        <dbReference type="EC" id="2.4.2.1"/>
    </reaction>
    <physiologicalReaction direction="left-to-right" evidence="8">
        <dbReference type="Rhea" id="RHEA:27643"/>
    </physiologicalReaction>
</comment>
<evidence type="ECO:0000256" key="4">
    <source>
        <dbReference type="ARBA" id="ARBA00022723"/>
    </source>
</evidence>
<evidence type="ECO:0000256" key="9">
    <source>
        <dbReference type="ARBA" id="ARBA00049893"/>
    </source>
</evidence>